<reference evidence="1 2" key="1">
    <citation type="submission" date="2023-03" db="EMBL/GenBank/DDBJ databases">
        <title>Agriculturally important microbes genome sequencing.</title>
        <authorList>
            <person name="Dunlap C."/>
        </authorList>
    </citation>
    <scope>NUCLEOTIDE SEQUENCE [LARGE SCALE GENOMIC DNA]</scope>
    <source>
        <strain evidence="1 2">CBP-3203</strain>
    </source>
</reference>
<dbReference type="InterPro" id="IPR037236">
    <property type="entry name" value="STIV_B116-like_sf"/>
</dbReference>
<keyword evidence="2" id="KW-1185">Reference proteome</keyword>
<proteinExistence type="predicted"/>
<dbReference type="Gene3D" id="3.40.50.11170">
    <property type="entry name" value="Uncharacterised protein PF08960, DUF1874"/>
    <property type="match status" value="1"/>
</dbReference>
<protein>
    <submittedName>
        <fullName evidence="1">YddF family protein</fullName>
    </submittedName>
</protein>
<dbReference type="Proteomes" id="UP001341297">
    <property type="component" value="Unassembled WGS sequence"/>
</dbReference>
<dbReference type="EMBL" id="JARRTL010000007">
    <property type="protein sequence ID" value="MEC0484550.1"/>
    <property type="molecule type" value="Genomic_DNA"/>
</dbReference>
<dbReference type="SUPFAM" id="SSF143602">
    <property type="entry name" value="STIV B116-like"/>
    <property type="match status" value="1"/>
</dbReference>
<name>A0ABU6H0N6_9BACI</name>
<evidence type="ECO:0000313" key="1">
    <source>
        <dbReference type="EMBL" id="MEC0484550.1"/>
    </source>
</evidence>
<gene>
    <name evidence="1" type="ORF">P8828_06755</name>
</gene>
<organism evidence="1 2">
    <name type="scientific">Bacillus glycinifermentans</name>
    <dbReference type="NCBI Taxonomy" id="1664069"/>
    <lineage>
        <taxon>Bacteria</taxon>
        <taxon>Bacillati</taxon>
        <taxon>Bacillota</taxon>
        <taxon>Bacilli</taxon>
        <taxon>Bacillales</taxon>
        <taxon>Bacillaceae</taxon>
        <taxon>Bacillus</taxon>
    </lineage>
</organism>
<sequence length="120" mass="14146">MKKRKNNKGDENMEIAFLNSMVMTWPGIYKAEKISLEDVHKCLALCNGSYKSFIGHKSTALFLQELLGIRIEQSRKCFRQRKYQKAICFNLKGRFPENKVLTKEDLKNAEYQFYLITRLD</sequence>
<comment type="caution">
    <text evidence="1">The sequence shown here is derived from an EMBL/GenBank/DDBJ whole genome shotgun (WGS) entry which is preliminary data.</text>
</comment>
<dbReference type="Pfam" id="PF08960">
    <property type="entry name" value="STIV_B116-like"/>
    <property type="match status" value="1"/>
</dbReference>
<evidence type="ECO:0000313" key="2">
    <source>
        <dbReference type="Proteomes" id="UP001341297"/>
    </source>
</evidence>
<accession>A0ABU6H0N6</accession>
<dbReference type="InterPro" id="IPR015055">
    <property type="entry name" value="STIV_B116-like"/>
</dbReference>